<name>A0ABQ5VUG1_9RHOB</name>
<organism evidence="2 3">
    <name type="scientific">Amylibacter marinus</name>
    <dbReference type="NCBI Taxonomy" id="1475483"/>
    <lineage>
        <taxon>Bacteria</taxon>
        <taxon>Pseudomonadati</taxon>
        <taxon>Pseudomonadota</taxon>
        <taxon>Alphaproteobacteria</taxon>
        <taxon>Rhodobacterales</taxon>
        <taxon>Paracoccaceae</taxon>
        <taxon>Amylibacter</taxon>
    </lineage>
</organism>
<dbReference type="PANTHER" id="PTHR30050:SF5">
    <property type="entry name" value="DNAA REGULATORY INACTIVATOR HDA"/>
    <property type="match status" value="1"/>
</dbReference>
<dbReference type="InterPro" id="IPR055199">
    <property type="entry name" value="Hda_lid"/>
</dbReference>
<evidence type="ECO:0000313" key="2">
    <source>
        <dbReference type="EMBL" id="GLQ34965.1"/>
    </source>
</evidence>
<dbReference type="EMBL" id="BSNN01000002">
    <property type="protein sequence ID" value="GLQ34965.1"/>
    <property type="molecule type" value="Genomic_DNA"/>
</dbReference>
<accession>A0ABQ5VUG1</accession>
<reference evidence="3" key="1">
    <citation type="journal article" date="2019" name="Int. J. Syst. Evol. Microbiol.">
        <title>The Global Catalogue of Microorganisms (GCM) 10K type strain sequencing project: providing services to taxonomists for standard genome sequencing and annotation.</title>
        <authorList>
            <consortium name="The Broad Institute Genomics Platform"/>
            <consortium name="The Broad Institute Genome Sequencing Center for Infectious Disease"/>
            <person name="Wu L."/>
            <person name="Ma J."/>
        </authorList>
    </citation>
    <scope>NUCLEOTIDE SEQUENCE [LARGE SCALE GENOMIC DNA]</scope>
    <source>
        <strain evidence="3">NBRC 110140</strain>
    </source>
</reference>
<dbReference type="InterPro" id="IPR027417">
    <property type="entry name" value="P-loop_NTPase"/>
</dbReference>
<dbReference type="Gene3D" id="1.10.8.60">
    <property type="match status" value="1"/>
</dbReference>
<keyword evidence="3" id="KW-1185">Reference proteome</keyword>
<evidence type="ECO:0000259" key="1">
    <source>
        <dbReference type="Pfam" id="PF22688"/>
    </source>
</evidence>
<dbReference type="PANTHER" id="PTHR30050">
    <property type="entry name" value="CHROMOSOMAL REPLICATION INITIATOR PROTEIN DNAA"/>
    <property type="match status" value="1"/>
</dbReference>
<dbReference type="Gene3D" id="3.40.50.300">
    <property type="entry name" value="P-loop containing nucleotide triphosphate hydrolases"/>
    <property type="match status" value="1"/>
</dbReference>
<feature type="domain" description="Hda lid" evidence="1">
    <location>
        <begin position="181"/>
        <end position="236"/>
    </location>
</feature>
<dbReference type="Pfam" id="PF22688">
    <property type="entry name" value="Hda_lid"/>
    <property type="match status" value="1"/>
</dbReference>
<dbReference type="SUPFAM" id="SSF52540">
    <property type="entry name" value="P-loop containing nucleoside triphosphate hydrolases"/>
    <property type="match status" value="1"/>
</dbReference>
<sequence>MGMILNPFWKVIQTPMTKSVMAEQLIFDLPLETAFGRQDFFVTGANATAVSVLENWQSWPMGKLVLSGPKGSGKTHLSNIWAELTGARVIDAMALLDVNLGAQITAPLCVENMHQIAGISALQEAAFHLHNMMMEQGQTLLFTGVGIPGQWGITLPDLLSRLQGSSLTELALPDDSLLCAVMLKQFSDRQIKLDPKVMDFLMLRMERSFETVSHLVSELDRQALVHRKPITLGIARRALDQLKPVETFHD</sequence>
<dbReference type="Proteomes" id="UP001156694">
    <property type="component" value="Unassembled WGS sequence"/>
</dbReference>
<evidence type="ECO:0000313" key="3">
    <source>
        <dbReference type="Proteomes" id="UP001156694"/>
    </source>
</evidence>
<gene>
    <name evidence="2" type="ORF">GCM10007939_12480</name>
</gene>
<comment type="caution">
    <text evidence="2">The sequence shown here is derived from an EMBL/GenBank/DDBJ whole genome shotgun (WGS) entry which is preliminary data.</text>
</comment>
<proteinExistence type="predicted"/>
<protein>
    <recommendedName>
        <fullName evidence="1">Hda lid domain-containing protein</fullName>
    </recommendedName>
</protein>